<dbReference type="EMBL" id="BMAV01009167">
    <property type="protein sequence ID" value="GFY53248.1"/>
    <property type="molecule type" value="Genomic_DNA"/>
</dbReference>
<protein>
    <submittedName>
        <fullName evidence="2">Uncharacterized protein</fullName>
    </submittedName>
</protein>
<evidence type="ECO:0000256" key="1">
    <source>
        <dbReference type="SAM" id="MobiDB-lite"/>
    </source>
</evidence>
<proteinExistence type="predicted"/>
<evidence type="ECO:0000313" key="3">
    <source>
        <dbReference type="Proteomes" id="UP000886998"/>
    </source>
</evidence>
<feature type="region of interest" description="Disordered" evidence="1">
    <location>
        <begin position="137"/>
        <end position="188"/>
    </location>
</feature>
<evidence type="ECO:0000313" key="2">
    <source>
        <dbReference type="EMBL" id="GFY53248.1"/>
    </source>
</evidence>
<comment type="caution">
    <text evidence="2">The sequence shown here is derived from an EMBL/GenBank/DDBJ whole genome shotgun (WGS) entry which is preliminary data.</text>
</comment>
<dbReference type="Proteomes" id="UP000886998">
    <property type="component" value="Unassembled WGS sequence"/>
</dbReference>
<dbReference type="OrthoDB" id="123207at2759"/>
<feature type="compositionally biased region" description="Basic residues" evidence="1">
    <location>
        <begin position="147"/>
        <end position="158"/>
    </location>
</feature>
<gene>
    <name evidence="2" type="ORF">TNIN_209031</name>
</gene>
<sequence length="188" mass="20690">MSTKHKPSVLLKHSRGQRILALVPKLHAPSDESDQSDLECELDDNSTHYSSSPAPSLGSIADLKISINGPDSEDEQNTRVSHDVTDEPDINLNSSVNSVPLTLILQEIDAGNYENVPSTISAIALFPATPFKPAIPISPDIVSQKKNTPKSRKTRSKKTNLPPAKRAKKTKRFQLTYNWKRASHSDTE</sequence>
<feature type="compositionally biased region" description="Acidic residues" evidence="1">
    <location>
        <begin position="31"/>
        <end position="44"/>
    </location>
</feature>
<keyword evidence="3" id="KW-1185">Reference proteome</keyword>
<name>A0A8X6XH98_9ARAC</name>
<organism evidence="2 3">
    <name type="scientific">Trichonephila inaurata madagascariensis</name>
    <dbReference type="NCBI Taxonomy" id="2747483"/>
    <lineage>
        <taxon>Eukaryota</taxon>
        <taxon>Metazoa</taxon>
        <taxon>Ecdysozoa</taxon>
        <taxon>Arthropoda</taxon>
        <taxon>Chelicerata</taxon>
        <taxon>Arachnida</taxon>
        <taxon>Araneae</taxon>
        <taxon>Araneomorphae</taxon>
        <taxon>Entelegynae</taxon>
        <taxon>Araneoidea</taxon>
        <taxon>Nephilidae</taxon>
        <taxon>Trichonephila</taxon>
        <taxon>Trichonephila inaurata</taxon>
    </lineage>
</organism>
<dbReference type="AlphaFoldDB" id="A0A8X6XH98"/>
<reference evidence="2" key="1">
    <citation type="submission" date="2020-08" db="EMBL/GenBank/DDBJ databases">
        <title>Multicomponent nature underlies the extraordinary mechanical properties of spider dragline silk.</title>
        <authorList>
            <person name="Kono N."/>
            <person name="Nakamura H."/>
            <person name="Mori M."/>
            <person name="Yoshida Y."/>
            <person name="Ohtoshi R."/>
            <person name="Malay A.D."/>
            <person name="Moran D.A.P."/>
            <person name="Tomita M."/>
            <person name="Numata K."/>
            <person name="Arakawa K."/>
        </authorList>
    </citation>
    <scope>NUCLEOTIDE SEQUENCE</scope>
</reference>
<feature type="region of interest" description="Disordered" evidence="1">
    <location>
        <begin position="25"/>
        <end position="56"/>
    </location>
</feature>
<accession>A0A8X6XH98</accession>